<evidence type="ECO:0000313" key="2">
    <source>
        <dbReference type="EMBL" id="KHS52571.1"/>
    </source>
</evidence>
<dbReference type="Proteomes" id="UP000031488">
    <property type="component" value="Unassembled WGS sequence"/>
</dbReference>
<comment type="caution">
    <text evidence="2">The sequence shown here is derived from an EMBL/GenBank/DDBJ whole genome shotgun (WGS) entry which is preliminary data.</text>
</comment>
<dbReference type="RefSeq" id="WP_039208859.1">
    <property type="nucleotide sequence ID" value="NZ_JTJZ01000018.1"/>
</dbReference>
<dbReference type="OrthoDB" id="9967927at2"/>
<keyword evidence="3" id="KW-1185">Reference proteome</keyword>
<reference evidence="2 3" key="1">
    <citation type="submission" date="2014-11" db="EMBL/GenBank/DDBJ databases">
        <title>Draft Genome Sequence of Brevibacterium linens AE038-8.</title>
        <authorList>
            <person name="Maizel D."/>
            <person name="Utturkar S.M."/>
            <person name="Brown S.D."/>
            <person name="Ferrero M."/>
            <person name="Rosen B.P."/>
        </authorList>
    </citation>
    <scope>NUCLEOTIDE SEQUENCE [LARGE SCALE GENOMIC DNA]</scope>
    <source>
        <strain evidence="2 3">AE038-8</strain>
    </source>
</reference>
<dbReference type="PATRIC" id="fig|1703.6.peg.1442"/>
<dbReference type="AlphaFoldDB" id="A0A0B9AAG0"/>
<name>A0A0B9AAG0_BRELN</name>
<evidence type="ECO:0000313" key="3">
    <source>
        <dbReference type="Proteomes" id="UP000031488"/>
    </source>
</evidence>
<evidence type="ECO:0000256" key="1">
    <source>
        <dbReference type="SAM" id="MobiDB-lite"/>
    </source>
</evidence>
<feature type="region of interest" description="Disordered" evidence="1">
    <location>
        <begin position="61"/>
        <end position="82"/>
    </location>
</feature>
<protein>
    <submittedName>
        <fullName evidence="2">Uncharacterized protein</fullName>
    </submittedName>
</protein>
<organism evidence="2 3">
    <name type="scientific">Brevibacterium linens</name>
    <dbReference type="NCBI Taxonomy" id="1703"/>
    <lineage>
        <taxon>Bacteria</taxon>
        <taxon>Bacillati</taxon>
        <taxon>Actinomycetota</taxon>
        <taxon>Actinomycetes</taxon>
        <taxon>Micrococcales</taxon>
        <taxon>Brevibacteriaceae</taxon>
        <taxon>Brevibacterium</taxon>
    </lineage>
</organism>
<dbReference type="EMBL" id="JTJZ01000018">
    <property type="protein sequence ID" value="KHS52571.1"/>
    <property type="molecule type" value="Genomic_DNA"/>
</dbReference>
<gene>
    <name evidence="2" type="ORF">AE0388_1554</name>
</gene>
<accession>A0A0B9AAG0</accession>
<proteinExistence type="predicted"/>
<sequence>MSEKYTPDEAELIGCYAGAMEEHAGEDYRKVKADAERGIAKIKADAWAEGYRQGIEDERTANEVQMGVGPNRNNPYRWQEAA</sequence>